<keyword evidence="3" id="KW-1185">Reference proteome</keyword>
<feature type="compositionally biased region" description="Basic residues" evidence="1">
    <location>
        <begin position="80"/>
        <end position="89"/>
    </location>
</feature>
<comment type="caution">
    <text evidence="2">The sequence shown here is derived from an EMBL/GenBank/DDBJ whole genome shotgun (WGS) entry which is preliminary data.</text>
</comment>
<dbReference type="AlphaFoldDB" id="A0A9P3LYR1"/>
<evidence type="ECO:0000313" key="2">
    <source>
        <dbReference type="EMBL" id="GJJ75701.1"/>
    </source>
</evidence>
<dbReference type="EMBL" id="BQFW01000011">
    <property type="protein sequence ID" value="GJJ75701.1"/>
    <property type="molecule type" value="Genomic_DNA"/>
</dbReference>
<organism evidence="2 3">
    <name type="scientific">Entomortierella parvispora</name>
    <dbReference type="NCBI Taxonomy" id="205924"/>
    <lineage>
        <taxon>Eukaryota</taxon>
        <taxon>Fungi</taxon>
        <taxon>Fungi incertae sedis</taxon>
        <taxon>Mucoromycota</taxon>
        <taxon>Mortierellomycotina</taxon>
        <taxon>Mortierellomycetes</taxon>
        <taxon>Mortierellales</taxon>
        <taxon>Mortierellaceae</taxon>
        <taxon>Entomortierella</taxon>
    </lineage>
</organism>
<dbReference type="Proteomes" id="UP000827284">
    <property type="component" value="Unassembled WGS sequence"/>
</dbReference>
<accession>A0A9P3LYR1</accession>
<evidence type="ECO:0000256" key="1">
    <source>
        <dbReference type="SAM" id="MobiDB-lite"/>
    </source>
</evidence>
<gene>
    <name evidence="2" type="ORF">EMPS_08059</name>
</gene>
<feature type="compositionally biased region" description="Pro residues" evidence="1">
    <location>
        <begin position="26"/>
        <end position="35"/>
    </location>
</feature>
<evidence type="ECO:0000313" key="3">
    <source>
        <dbReference type="Proteomes" id="UP000827284"/>
    </source>
</evidence>
<sequence>MPANKIIRHGESADQPDIVNSSSSSAPPPPPPSPPGTLQTPKLSRKDAQKQRQAQTLAQLGSGSAAGSSSTQAQAESPPPKKRRTRPAAKRTAPQTLTRIPQGSWTSSSLSS</sequence>
<proteinExistence type="predicted"/>
<feature type="region of interest" description="Disordered" evidence="1">
    <location>
        <begin position="1"/>
        <end position="112"/>
    </location>
</feature>
<name>A0A9P3LYR1_9FUNG</name>
<feature type="compositionally biased region" description="Low complexity" evidence="1">
    <location>
        <begin position="56"/>
        <end position="75"/>
    </location>
</feature>
<protein>
    <submittedName>
        <fullName evidence="2">Uncharacterized protein</fullName>
    </submittedName>
</protein>
<feature type="compositionally biased region" description="Polar residues" evidence="1">
    <location>
        <begin position="95"/>
        <end position="112"/>
    </location>
</feature>
<reference evidence="2" key="2">
    <citation type="journal article" date="2022" name="Microbiol. Resour. Announc.">
        <title>Whole-Genome Sequence of Entomortierella parvispora E1425, a Mucoromycotan Fungus Associated with Burkholderiaceae-Related Endosymbiotic Bacteria.</title>
        <authorList>
            <person name="Herlambang A."/>
            <person name="Guo Y."/>
            <person name="Takashima Y."/>
            <person name="Narisawa K."/>
            <person name="Ohta H."/>
            <person name="Nishizawa T."/>
        </authorList>
    </citation>
    <scope>NUCLEOTIDE SEQUENCE</scope>
    <source>
        <strain evidence="2">E1425</strain>
    </source>
</reference>
<reference evidence="2" key="1">
    <citation type="submission" date="2021-11" db="EMBL/GenBank/DDBJ databases">
        <authorList>
            <person name="Herlambang A."/>
            <person name="Guo Y."/>
            <person name="Takashima Y."/>
            <person name="Nishizawa T."/>
        </authorList>
    </citation>
    <scope>NUCLEOTIDE SEQUENCE</scope>
    <source>
        <strain evidence="2">E1425</strain>
    </source>
</reference>